<evidence type="ECO:0000313" key="3">
    <source>
        <dbReference type="Proteomes" id="UP000265618"/>
    </source>
</evidence>
<accession>A0A9K3DCD8</accession>
<feature type="non-terminal residue" evidence="2">
    <location>
        <position position="248"/>
    </location>
</feature>
<organism evidence="2 3">
    <name type="scientific">Kipferlia bialata</name>
    <dbReference type="NCBI Taxonomy" id="797122"/>
    <lineage>
        <taxon>Eukaryota</taxon>
        <taxon>Metamonada</taxon>
        <taxon>Carpediemonas-like organisms</taxon>
        <taxon>Kipferlia</taxon>
    </lineage>
</organism>
<dbReference type="AlphaFoldDB" id="A0A9K3DCD8"/>
<feature type="region of interest" description="Disordered" evidence="1">
    <location>
        <begin position="214"/>
        <end position="248"/>
    </location>
</feature>
<proteinExistence type="predicted"/>
<feature type="compositionally biased region" description="Basic and acidic residues" evidence="1">
    <location>
        <begin position="226"/>
        <end position="235"/>
    </location>
</feature>
<name>A0A9K3DCD8_9EUKA</name>
<reference evidence="2 3" key="1">
    <citation type="journal article" date="2018" name="PLoS ONE">
        <title>The draft genome of Kipferlia bialata reveals reductive genome evolution in fornicate parasites.</title>
        <authorList>
            <person name="Tanifuji G."/>
            <person name="Takabayashi S."/>
            <person name="Kume K."/>
            <person name="Takagi M."/>
            <person name="Nakayama T."/>
            <person name="Kamikawa R."/>
            <person name="Inagaki Y."/>
            <person name="Hashimoto T."/>
        </authorList>
    </citation>
    <scope>NUCLEOTIDE SEQUENCE [LARGE SCALE GENOMIC DNA]</scope>
    <source>
        <strain evidence="2">NY0173</strain>
    </source>
</reference>
<feature type="non-terminal residue" evidence="2">
    <location>
        <position position="1"/>
    </location>
</feature>
<dbReference type="EMBL" id="BDIP01007489">
    <property type="protein sequence ID" value="GIQ91313.1"/>
    <property type="molecule type" value="Genomic_DNA"/>
</dbReference>
<sequence length="248" mass="25903">DATVRYDADSATDTVLDLTAAVSVEVWEGAPPLGVLAYGDSPYPAECPYPSTALSSNTLVVGCPSLANPSLSGCVHLYSRATATAPWRLVHTLSPDGTGENRLSLFGSQVGLSTPEGGWVTLVVAAPVLTHTAGSVCIYDIDMDTDLQSGLSLSLSAIVPCPLTPVHLGVEAQESMQTYLTPLPVEVTSSLIIFPDHFGEVHVLHQSPDGEWGLPTTLHTSYVPEDSGRDRDPEGHASGTGGAAQPEQ</sequence>
<evidence type="ECO:0000313" key="2">
    <source>
        <dbReference type="EMBL" id="GIQ91313.1"/>
    </source>
</evidence>
<evidence type="ECO:0000256" key="1">
    <source>
        <dbReference type="SAM" id="MobiDB-lite"/>
    </source>
</evidence>
<comment type="caution">
    <text evidence="2">The sequence shown here is derived from an EMBL/GenBank/DDBJ whole genome shotgun (WGS) entry which is preliminary data.</text>
</comment>
<protein>
    <submittedName>
        <fullName evidence="2">Uncharacterized protein</fullName>
    </submittedName>
</protein>
<keyword evidence="3" id="KW-1185">Reference proteome</keyword>
<gene>
    <name evidence="2" type="ORF">KIPB_014503</name>
</gene>
<dbReference type="Proteomes" id="UP000265618">
    <property type="component" value="Unassembled WGS sequence"/>
</dbReference>